<name>A0A6C8Y7Q0_SALER</name>
<protein>
    <submittedName>
        <fullName evidence="1">Uncharacterized protein</fullName>
    </submittedName>
</protein>
<evidence type="ECO:0000313" key="1">
    <source>
        <dbReference type="EMBL" id="MII77836.1"/>
    </source>
</evidence>
<reference evidence="1" key="1">
    <citation type="submission" date="2018-08" db="EMBL/GenBank/DDBJ databases">
        <authorList>
            <consortium name="GenomeTrakr network: Whole genome sequencing for foodborne pathogen traceback"/>
        </authorList>
    </citation>
    <scope>NUCLEOTIDE SEQUENCE [LARGE SCALE GENOMIC DNA]</scope>
    <source>
        <strain evidence="1">FDA00003943</strain>
    </source>
</reference>
<dbReference type="AlphaFoldDB" id="A0A6C8Y7Q0"/>
<organism evidence="1">
    <name type="scientific">Salmonella enterica subsp. salamae</name>
    <dbReference type="NCBI Taxonomy" id="59202"/>
    <lineage>
        <taxon>Bacteria</taxon>
        <taxon>Pseudomonadati</taxon>
        <taxon>Pseudomonadota</taxon>
        <taxon>Gammaproteobacteria</taxon>
        <taxon>Enterobacterales</taxon>
        <taxon>Enterobacteriaceae</taxon>
        <taxon>Salmonella</taxon>
    </lineage>
</organism>
<dbReference type="Proteomes" id="UP000885342">
    <property type="component" value="Unassembled WGS sequence"/>
</dbReference>
<accession>A0A6C8Y7Q0</accession>
<dbReference type="EMBL" id="RSKH01000001">
    <property type="protein sequence ID" value="MII77836.1"/>
    <property type="molecule type" value="Genomic_DNA"/>
</dbReference>
<comment type="caution">
    <text evidence="1">The sequence shown here is derived from an EMBL/GenBank/DDBJ whole genome shotgun (WGS) entry which is preliminary data.</text>
</comment>
<gene>
    <name evidence="1" type="ORF">AIF45_01630</name>
</gene>
<proteinExistence type="predicted"/>
<sequence>MCKITDASKKCERVAGLYLNDDLLNGALMSNIDGSLIRLRAVESHISSVGVACRRVVVFYQANINPGRAESPPSVYCLYRGLGMRDKARKALQQ</sequence>